<name>A0A8U0R955_MUSPF</name>
<evidence type="ECO:0000313" key="2">
    <source>
        <dbReference type="Proteomes" id="UP000000715"/>
    </source>
</evidence>
<dbReference type="AlphaFoldDB" id="A0A8U0R955"/>
<feature type="compositionally biased region" description="Gly residues" evidence="1">
    <location>
        <begin position="97"/>
        <end position="106"/>
    </location>
</feature>
<sequence>NAPPALLSVRYVAEPSSLTCLSPSAPGKRATASGLLGAPEEGYLFGGSVCARGFKEGQRRVSPHSASQLRRPHAPPARCSPLRRPPPSPRGTLPGAQRGGGGGQGGGRRRRPGGRRWTREAAPGASTSRAAGREGEAEPRETGTPGVGAGAKPRGSGGERAGRGPRPGASRGTGRRRRR</sequence>
<dbReference type="GeneID" id="123387171"/>
<feature type="non-terminal residue" evidence="3">
    <location>
        <position position="179"/>
    </location>
</feature>
<evidence type="ECO:0000313" key="3">
    <source>
        <dbReference type="RefSeq" id="XP_044919066.1"/>
    </source>
</evidence>
<feature type="non-terminal residue" evidence="3">
    <location>
        <position position="1"/>
    </location>
</feature>
<accession>A0A8U0R955</accession>
<proteinExistence type="predicted"/>
<protein>
    <submittedName>
        <fullName evidence="3">Protein SPT2 homolog</fullName>
    </submittedName>
</protein>
<feature type="compositionally biased region" description="Gly residues" evidence="1">
    <location>
        <begin position="145"/>
        <end position="159"/>
    </location>
</feature>
<dbReference type="RefSeq" id="XP_044919066.1">
    <property type="nucleotide sequence ID" value="XM_045063131.1"/>
</dbReference>
<gene>
    <name evidence="3" type="primary">LOC123387171</name>
</gene>
<reference evidence="3" key="1">
    <citation type="submission" date="2025-08" db="UniProtKB">
        <authorList>
            <consortium name="RefSeq"/>
        </authorList>
    </citation>
    <scope>IDENTIFICATION</scope>
    <source>
        <tissue evidence="3">Brain</tissue>
    </source>
</reference>
<feature type="compositionally biased region" description="Basic and acidic residues" evidence="1">
    <location>
        <begin position="131"/>
        <end position="141"/>
    </location>
</feature>
<dbReference type="Proteomes" id="UP000000715">
    <property type="component" value="Unplaced"/>
</dbReference>
<keyword evidence="2" id="KW-1185">Reference proteome</keyword>
<evidence type="ECO:0000256" key="1">
    <source>
        <dbReference type="SAM" id="MobiDB-lite"/>
    </source>
</evidence>
<organism evidence="2 3">
    <name type="scientific">Mustela putorius furo</name>
    <name type="common">European domestic ferret</name>
    <name type="synonym">Mustela furo</name>
    <dbReference type="NCBI Taxonomy" id="9669"/>
    <lineage>
        <taxon>Eukaryota</taxon>
        <taxon>Metazoa</taxon>
        <taxon>Chordata</taxon>
        <taxon>Craniata</taxon>
        <taxon>Vertebrata</taxon>
        <taxon>Euteleostomi</taxon>
        <taxon>Mammalia</taxon>
        <taxon>Eutheria</taxon>
        <taxon>Laurasiatheria</taxon>
        <taxon>Carnivora</taxon>
        <taxon>Caniformia</taxon>
        <taxon>Musteloidea</taxon>
        <taxon>Mustelidae</taxon>
        <taxon>Mustelinae</taxon>
        <taxon>Mustela</taxon>
    </lineage>
</organism>
<feature type="compositionally biased region" description="Basic residues" evidence="1">
    <location>
        <begin position="107"/>
        <end position="116"/>
    </location>
</feature>
<feature type="region of interest" description="Disordered" evidence="1">
    <location>
        <begin position="56"/>
        <end position="179"/>
    </location>
</feature>